<dbReference type="Gene3D" id="3.40.50.1820">
    <property type="entry name" value="alpha/beta hydrolase"/>
    <property type="match status" value="1"/>
</dbReference>
<dbReference type="RefSeq" id="WP_176865352.1">
    <property type="nucleotide sequence ID" value="NZ_JABXWT010000006.1"/>
</dbReference>
<evidence type="ECO:0000313" key="6">
    <source>
        <dbReference type="Proteomes" id="UP000630805"/>
    </source>
</evidence>
<evidence type="ECO:0000259" key="4">
    <source>
        <dbReference type="Pfam" id="PF07859"/>
    </source>
</evidence>
<dbReference type="InterPro" id="IPR029058">
    <property type="entry name" value="AB_hydrolase_fold"/>
</dbReference>
<feature type="domain" description="Alpha/beta hydrolase fold-3" evidence="4">
    <location>
        <begin position="109"/>
        <end position="311"/>
    </location>
</feature>
<feature type="signal peptide" evidence="3">
    <location>
        <begin position="1"/>
        <end position="22"/>
    </location>
</feature>
<dbReference type="Pfam" id="PF07859">
    <property type="entry name" value="Abhydrolase_3"/>
    <property type="match status" value="1"/>
</dbReference>
<dbReference type="InterPro" id="IPR013094">
    <property type="entry name" value="AB_hydrolase_3"/>
</dbReference>
<evidence type="ECO:0000313" key="5">
    <source>
        <dbReference type="EMBL" id="NVO56674.1"/>
    </source>
</evidence>
<sequence length="336" mass="35355">MRRVGHTAVSLVMALGAATSVAALDVTPPTTISAQAAAELQALDPSRDPTLGGLSYADAFQALSEGTAEAVAAALQQFPATVETSTIDGADHLLITPADLNPALKDHLLIHVHGGAHVFFSPESAQTSSLAAAQAVGVRILSVRYPLAWQAPFPASRDRVMAVYRELLTEYPSDQLAFYGDSAGGGLILSTLQQLQAEGLDMPAAAALLSPWTDVSGAGDSYTVMSGQDPIIDYPISLAAAAREYVGDLTLNDPGPSPIYGPIKPGLPPILLTTGTRDLFLSDAARLQRRLLDAQVPVDLIVYEGMWHVFQTSTALPESGVAWADMAGFLRKAWAR</sequence>
<dbReference type="SUPFAM" id="SSF53474">
    <property type="entry name" value="alpha/beta-Hydrolases"/>
    <property type="match status" value="1"/>
</dbReference>
<proteinExistence type="inferred from homology"/>
<evidence type="ECO:0000256" key="1">
    <source>
        <dbReference type="ARBA" id="ARBA00010515"/>
    </source>
</evidence>
<evidence type="ECO:0000256" key="3">
    <source>
        <dbReference type="SAM" id="SignalP"/>
    </source>
</evidence>
<name>A0ABX2PUH8_9RHOB</name>
<dbReference type="PANTHER" id="PTHR48081">
    <property type="entry name" value="AB HYDROLASE SUPERFAMILY PROTEIN C4A8.06C"/>
    <property type="match status" value="1"/>
</dbReference>
<comment type="similarity">
    <text evidence="1">Belongs to the 'GDXG' lipolytic enzyme family.</text>
</comment>
<organism evidence="5 6">
    <name type="scientific">Ruegeria haliotis</name>
    <dbReference type="NCBI Taxonomy" id="2747601"/>
    <lineage>
        <taxon>Bacteria</taxon>
        <taxon>Pseudomonadati</taxon>
        <taxon>Pseudomonadota</taxon>
        <taxon>Alphaproteobacteria</taxon>
        <taxon>Rhodobacterales</taxon>
        <taxon>Roseobacteraceae</taxon>
        <taxon>Ruegeria</taxon>
    </lineage>
</organism>
<keyword evidence="3" id="KW-0732">Signal</keyword>
<reference evidence="5 6" key="1">
    <citation type="submission" date="2020-06" db="EMBL/GenBank/DDBJ databases">
        <authorList>
            <person name="Cao W.R."/>
        </authorList>
    </citation>
    <scope>NUCLEOTIDE SEQUENCE [LARGE SCALE GENOMIC DNA]</scope>
    <source>
        <strain evidence="5 6">B1Z28</strain>
    </source>
</reference>
<dbReference type="GO" id="GO:0016787">
    <property type="term" value="F:hydrolase activity"/>
    <property type="evidence" value="ECO:0007669"/>
    <property type="project" value="UniProtKB-KW"/>
</dbReference>
<keyword evidence="6" id="KW-1185">Reference proteome</keyword>
<dbReference type="EMBL" id="JABXWT010000006">
    <property type="protein sequence ID" value="NVO56674.1"/>
    <property type="molecule type" value="Genomic_DNA"/>
</dbReference>
<feature type="chain" id="PRO_5046639920" evidence="3">
    <location>
        <begin position="23"/>
        <end position="336"/>
    </location>
</feature>
<comment type="caution">
    <text evidence="5">The sequence shown here is derived from an EMBL/GenBank/DDBJ whole genome shotgun (WGS) entry which is preliminary data.</text>
</comment>
<keyword evidence="2 5" id="KW-0378">Hydrolase</keyword>
<gene>
    <name evidence="5" type="ORF">HW561_12850</name>
</gene>
<evidence type="ECO:0000256" key="2">
    <source>
        <dbReference type="ARBA" id="ARBA00022801"/>
    </source>
</evidence>
<protein>
    <submittedName>
        <fullName evidence="5">Alpha/beta hydrolase</fullName>
    </submittedName>
</protein>
<dbReference type="Proteomes" id="UP000630805">
    <property type="component" value="Unassembled WGS sequence"/>
</dbReference>
<dbReference type="InterPro" id="IPR050300">
    <property type="entry name" value="GDXG_lipolytic_enzyme"/>
</dbReference>
<dbReference type="PANTHER" id="PTHR48081:SF30">
    <property type="entry name" value="ACETYL-HYDROLASE LIPR-RELATED"/>
    <property type="match status" value="1"/>
</dbReference>
<accession>A0ABX2PUH8</accession>